<dbReference type="OrthoDB" id="7768569at2"/>
<protein>
    <submittedName>
        <fullName evidence="1">Uncharacterized protein</fullName>
    </submittedName>
</protein>
<keyword evidence="2" id="KW-1185">Reference proteome</keyword>
<sequence length="189" mass="20845">MARFSQADMDWLSGPHVSRAWFGVFDFPTGVQYLHNGVGRVTVEGQEYVGVTDPVAGVLVGISAVEDPRFGQAAKVDIVLGGVNAEFFRSVKAHARGIEGRSATLRFAAFDPETGQLKLFKNLFPGKMSAPTLHRQGVGTRYVGLTVESFWEAQNFPFGGKWNYADQLRRYPGDKGLQFVGVKVSEKWE</sequence>
<dbReference type="EMBL" id="AMSI01000032">
    <property type="protein sequence ID" value="EKF39955.1"/>
    <property type="molecule type" value="Genomic_DNA"/>
</dbReference>
<evidence type="ECO:0000313" key="1">
    <source>
        <dbReference type="EMBL" id="EKF39955.1"/>
    </source>
</evidence>
<dbReference type="RefSeq" id="WP_009452901.1">
    <property type="nucleotide sequence ID" value="NZ_AMSI01000032.1"/>
</dbReference>
<dbReference type="PATRIC" id="fig|1231190.3.peg.4805"/>
<name>K2NKJ9_9HYPH</name>
<dbReference type="Proteomes" id="UP000007374">
    <property type="component" value="Unassembled WGS sequence"/>
</dbReference>
<comment type="caution">
    <text evidence="1">The sequence shown here is derived from an EMBL/GenBank/DDBJ whole genome shotgun (WGS) entry which is preliminary data.</text>
</comment>
<evidence type="ECO:0000313" key="2">
    <source>
        <dbReference type="Proteomes" id="UP000007374"/>
    </source>
</evidence>
<dbReference type="eggNOG" id="ENOG502ZYIP">
    <property type="taxonomic scope" value="Bacteria"/>
</dbReference>
<reference evidence="1 2" key="1">
    <citation type="journal article" date="2012" name="J. Bacteriol.">
        <title>Genome Sequence of Nitratireductor indicus Type Strain C115.</title>
        <authorList>
            <person name="Lai Q."/>
            <person name="Li G."/>
            <person name="Yu Z."/>
            <person name="Shao Z."/>
        </authorList>
    </citation>
    <scope>NUCLEOTIDE SEQUENCE [LARGE SCALE GENOMIC DNA]</scope>
    <source>
        <strain evidence="1 2">C115</strain>
    </source>
</reference>
<dbReference type="STRING" id="721133.SAMN05216176_11770"/>
<accession>K2NKJ9</accession>
<proteinExistence type="predicted"/>
<gene>
    <name evidence="1" type="ORF">NA8A_23322</name>
</gene>
<dbReference type="AlphaFoldDB" id="K2NKJ9"/>
<organism evidence="1 2">
    <name type="scientific">Nitratireductor indicus C115</name>
    <dbReference type="NCBI Taxonomy" id="1231190"/>
    <lineage>
        <taxon>Bacteria</taxon>
        <taxon>Pseudomonadati</taxon>
        <taxon>Pseudomonadota</taxon>
        <taxon>Alphaproteobacteria</taxon>
        <taxon>Hyphomicrobiales</taxon>
        <taxon>Phyllobacteriaceae</taxon>
        <taxon>Nitratireductor</taxon>
    </lineage>
</organism>